<name>A0A078KW88_9GAMM</name>
<gene>
    <name evidence="1" type="ORF">BN59_01543</name>
</gene>
<accession>A0A078KW88</accession>
<organism evidence="1 2">
    <name type="scientific">Legionella massiliensis</name>
    <dbReference type="NCBI Taxonomy" id="1034943"/>
    <lineage>
        <taxon>Bacteria</taxon>
        <taxon>Pseudomonadati</taxon>
        <taxon>Pseudomonadota</taxon>
        <taxon>Gammaproteobacteria</taxon>
        <taxon>Legionellales</taxon>
        <taxon>Legionellaceae</taxon>
        <taxon>Legionella</taxon>
    </lineage>
</organism>
<evidence type="ECO:0000313" key="1">
    <source>
        <dbReference type="EMBL" id="CDZ77261.1"/>
    </source>
</evidence>
<protein>
    <submittedName>
        <fullName evidence="1">Uncharacterized protein</fullName>
    </submittedName>
</protein>
<dbReference type="EMBL" id="CCSB01000002">
    <property type="protein sequence ID" value="CDZ77261.1"/>
    <property type="molecule type" value="Genomic_DNA"/>
</dbReference>
<reference evidence="1 2" key="1">
    <citation type="submission" date="2014-06" db="EMBL/GenBank/DDBJ databases">
        <authorList>
            <person name="Urmite Genomes Urmite Genomes"/>
        </authorList>
    </citation>
    <scope>NUCLEOTIDE SEQUENCE [LARGE SCALE GENOMIC DNA]</scope>
</reference>
<sequence length="57" mass="6778">MNRPTLIIKNITFRMPFIVSFQQSGRKVRNHRGYRLNKRGIFSHARLQQTQNIAHIS</sequence>
<dbReference type="Proteomes" id="UP000044071">
    <property type="component" value="Unassembled WGS sequence"/>
</dbReference>
<proteinExistence type="predicted"/>
<dbReference type="AlphaFoldDB" id="A0A078KW88"/>
<evidence type="ECO:0000313" key="2">
    <source>
        <dbReference type="Proteomes" id="UP000044071"/>
    </source>
</evidence>
<keyword evidence="2" id="KW-1185">Reference proteome</keyword>